<dbReference type="NCBIfam" id="TIGR02433">
    <property type="entry name" value="lysidine_TilS_C"/>
    <property type="match status" value="1"/>
</dbReference>
<dbReference type="Pfam" id="PF01171">
    <property type="entry name" value="ATP_bind_3"/>
    <property type="match status" value="1"/>
</dbReference>
<reference evidence="10" key="1">
    <citation type="journal article" date="2021" name="PeerJ">
        <title>Extensive microbial diversity within the chicken gut microbiome revealed by metagenomics and culture.</title>
        <authorList>
            <person name="Gilroy R."/>
            <person name="Ravi A."/>
            <person name="Getino M."/>
            <person name="Pursley I."/>
            <person name="Horton D.L."/>
            <person name="Alikhan N.F."/>
            <person name="Baker D."/>
            <person name="Gharbi K."/>
            <person name="Hall N."/>
            <person name="Watson M."/>
            <person name="Adriaenssens E.M."/>
            <person name="Foster-Nyarko E."/>
            <person name="Jarju S."/>
            <person name="Secka A."/>
            <person name="Antonio M."/>
            <person name="Oren A."/>
            <person name="Chaudhuri R.R."/>
            <person name="La Ragione R."/>
            <person name="Hildebrand F."/>
            <person name="Pallen M.J."/>
        </authorList>
    </citation>
    <scope>NUCLEOTIDE SEQUENCE</scope>
    <source>
        <strain evidence="10">Gambia16-930</strain>
    </source>
</reference>
<dbReference type="Pfam" id="PF11734">
    <property type="entry name" value="TilS_C"/>
    <property type="match status" value="1"/>
</dbReference>
<dbReference type="PANTHER" id="PTHR43033">
    <property type="entry name" value="TRNA(ILE)-LYSIDINE SYNTHASE-RELATED"/>
    <property type="match status" value="1"/>
</dbReference>
<dbReference type="CDD" id="cd01992">
    <property type="entry name" value="TilS_N"/>
    <property type="match status" value="1"/>
</dbReference>
<keyword evidence="3 8" id="KW-0436">Ligase</keyword>
<evidence type="ECO:0000256" key="5">
    <source>
        <dbReference type="ARBA" id="ARBA00022741"/>
    </source>
</evidence>
<feature type="binding site" evidence="8">
    <location>
        <begin position="26"/>
        <end position="31"/>
    </location>
    <ligand>
        <name>ATP</name>
        <dbReference type="ChEBI" id="CHEBI:30616"/>
    </ligand>
</feature>
<dbReference type="InterPro" id="IPR012796">
    <property type="entry name" value="Lysidine-tRNA-synth_C"/>
</dbReference>
<dbReference type="EC" id="6.3.4.19" evidence="8"/>
<evidence type="ECO:0000259" key="9">
    <source>
        <dbReference type="SMART" id="SM00977"/>
    </source>
</evidence>
<name>A0A9D1RHX3_9BACT</name>
<comment type="function">
    <text evidence="8">Ligates lysine onto the cytidine present at position 34 of the AUA codon-specific tRNA(Ile) that contains the anticodon CAU, in an ATP-dependent manner. Cytidine is converted to lysidine, thus changing the amino acid specificity of the tRNA from methionine to isoleucine.</text>
</comment>
<dbReference type="Proteomes" id="UP000824267">
    <property type="component" value="Unassembled WGS sequence"/>
</dbReference>
<dbReference type="InterPro" id="IPR014729">
    <property type="entry name" value="Rossmann-like_a/b/a_fold"/>
</dbReference>
<dbReference type="GO" id="GO:0032267">
    <property type="term" value="F:tRNA(Ile)-lysidine synthase activity"/>
    <property type="evidence" value="ECO:0007669"/>
    <property type="project" value="UniProtKB-EC"/>
</dbReference>
<evidence type="ECO:0000313" key="11">
    <source>
        <dbReference type="Proteomes" id="UP000824267"/>
    </source>
</evidence>
<keyword evidence="4 8" id="KW-0819">tRNA processing</keyword>
<proteinExistence type="inferred from homology"/>
<accession>A0A9D1RHX3</accession>
<dbReference type="InterPro" id="IPR012094">
    <property type="entry name" value="tRNA_Ile_lys_synt"/>
</dbReference>
<dbReference type="SUPFAM" id="SSF56037">
    <property type="entry name" value="PheT/TilS domain"/>
    <property type="match status" value="1"/>
</dbReference>
<feature type="domain" description="Lysidine-tRNA(Ile) synthetase C-terminal" evidence="9">
    <location>
        <begin position="366"/>
        <end position="438"/>
    </location>
</feature>
<dbReference type="SUPFAM" id="SSF52402">
    <property type="entry name" value="Adenine nucleotide alpha hydrolases-like"/>
    <property type="match status" value="1"/>
</dbReference>
<dbReference type="Gene3D" id="3.40.50.620">
    <property type="entry name" value="HUPs"/>
    <property type="match status" value="1"/>
</dbReference>
<dbReference type="GO" id="GO:0005737">
    <property type="term" value="C:cytoplasm"/>
    <property type="evidence" value="ECO:0007669"/>
    <property type="project" value="UniProtKB-SubCell"/>
</dbReference>
<evidence type="ECO:0000313" key="10">
    <source>
        <dbReference type="EMBL" id="HIW86876.1"/>
    </source>
</evidence>
<comment type="subcellular location">
    <subcellularLocation>
        <location evidence="1 8">Cytoplasm</location>
    </subcellularLocation>
</comment>
<comment type="catalytic activity">
    <reaction evidence="7 8">
        <text>cytidine(34) in tRNA(Ile2) + L-lysine + ATP = lysidine(34) in tRNA(Ile2) + AMP + diphosphate + H(+)</text>
        <dbReference type="Rhea" id="RHEA:43744"/>
        <dbReference type="Rhea" id="RHEA-COMP:10625"/>
        <dbReference type="Rhea" id="RHEA-COMP:10670"/>
        <dbReference type="ChEBI" id="CHEBI:15378"/>
        <dbReference type="ChEBI" id="CHEBI:30616"/>
        <dbReference type="ChEBI" id="CHEBI:32551"/>
        <dbReference type="ChEBI" id="CHEBI:33019"/>
        <dbReference type="ChEBI" id="CHEBI:82748"/>
        <dbReference type="ChEBI" id="CHEBI:83665"/>
        <dbReference type="ChEBI" id="CHEBI:456215"/>
        <dbReference type="EC" id="6.3.4.19"/>
    </reaction>
</comment>
<dbReference type="PANTHER" id="PTHR43033:SF1">
    <property type="entry name" value="TRNA(ILE)-LYSIDINE SYNTHASE-RELATED"/>
    <property type="match status" value="1"/>
</dbReference>
<evidence type="ECO:0000256" key="1">
    <source>
        <dbReference type="ARBA" id="ARBA00004496"/>
    </source>
</evidence>
<evidence type="ECO:0000256" key="8">
    <source>
        <dbReference type="HAMAP-Rule" id="MF_01161"/>
    </source>
</evidence>
<dbReference type="GO" id="GO:0005524">
    <property type="term" value="F:ATP binding"/>
    <property type="evidence" value="ECO:0007669"/>
    <property type="project" value="UniProtKB-UniRule"/>
</dbReference>
<evidence type="ECO:0000256" key="6">
    <source>
        <dbReference type="ARBA" id="ARBA00022840"/>
    </source>
</evidence>
<dbReference type="InterPro" id="IPR011063">
    <property type="entry name" value="TilS/TtcA_N"/>
</dbReference>
<comment type="domain">
    <text evidence="8">The N-terminal region contains the highly conserved SGGXDS motif, predicted to be a P-loop motif involved in ATP binding.</text>
</comment>
<dbReference type="NCBIfam" id="TIGR02432">
    <property type="entry name" value="lysidine_TilS_N"/>
    <property type="match status" value="1"/>
</dbReference>
<dbReference type="InterPro" id="IPR012795">
    <property type="entry name" value="tRNA_Ile_lys_synt_N"/>
</dbReference>
<reference evidence="10" key="2">
    <citation type="submission" date="2021-04" db="EMBL/GenBank/DDBJ databases">
        <authorList>
            <person name="Gilroy R."/>
        </authorList>
    </citation>
    <scope>NUCLEOTIDE SEQUENCE</scope>
    <source>
        <strain evidence="10">Gambia16-930</strain>
    </source>
</reference>
<dbReference type="HAMAP" id="MF_01161">
    <property type="entry name" value="tRNA_Ile_lys_synt"/>
    <property type="match status" value="1"/>
</dbReference>
<comment type="similarity">
    <text evidence="8">Belongs to the tRNA(Ile)-lysidine synthase family.</text>
</comment>
<dbReference type="GO" id="GO:0006400">
    <property type="term" value="P:tRNA modification"/>
    <property type="evidence" value="ECO:0007669"/>
    <property type="project" value="UniProtKB-UniRule"/>
</dbReference>
<evidence type="ECO:0000256" key="2">
    <source>
        <dbReference type="ARBA" id="ARBA00022490"/>
    </source>
</evidence>
<evidence type="ECO:0000256" key="3">
    <source>
        <dbReference type="ARBA" id="ARBA00022598"/>
    </source>
</evidence>
<keyword evidence="6 8" id="KW-0067">ATP-binding</keyword>
<sequence length="441" mass="51794">MLKDFESFIAEYNLFDRNNRVLVAISGGVDSVVLSDLMKRSGFTFSLAHCNFHLRGEESNRDEKFVREWAEKNNIELFVTEFDTDSYMKQKGISLEMAARELRYNWFDKLMDEYGFDRLATAHHSDDSTETFFINLIRGTGIAGLHGILPKTNRTVRPLLFATRERIADYAKRNDISFVEDSTNSQTKFMRNRIRLQLIPLLKELSPNFDNVIRKDIERLRDTEVVFREVVERVKTSLLEKDGMILRISIEKLKRLNPLRIFLYEILSEYGFNETNINDIANSLDESSGKQFFARDFRLVKDRECLIICPVNKTDEAEEYMIYENQTSMSYPVKMQIDLLKDLKFVSISKDRNVAMLDAGRLHFPLILRKWRKGDSFMPFGMKKEKKLSDFFTSNKYSLIDKENQWLLCSGDKIVWVVGRRIDDRYKINPETETILKIEVL</sequence>
<keyword evidence="2 8" id="KW-0963">Cytoplasm</keyword>
<dbReference type="EMBL" id="DXGG01000041">
    <property type="protein sequence ID" value="HIW86876.1"/>
    <property type="molecule type" value="Genomic_DNA"/>
</dbReference>
<protein>
    <recommendedName>
        <fullName evidence="8">tRNA(Ile)-lysidine synthase</fullName>
        <ecNumber evidence="8">6.3.4.19</ecNumber>
    </recommendedName>
    <alternativeName>
        <fullName evidence="8">tRNA(Ile)-2-lysyl-cytidine synthase</fullName>
    </alternativeName>
    <alternativeName>
        <fullName evidence="8">tRNA(Ile)-lysidine synthetase</fullName>
    </alternativeName>
</protein>
<dbReference type="AlphaFoldDB" id="A0A9D1RHX3"/>
<comment type="caution">
    <text evidence="10">The sequence shown here is derived from an EMBL/GenBank/DDBJ whole genome shotgun (WGS) entry which is preliminary data.</text>
</comment>
<evidence type="ECO:0000256" key="4">
    <source>
        <dbReference type="ARBA" id="ARBA00022694"/>
    </source>
</evidence>
<dbReference type="SMART" id="SM00977">
    <property type="entry name" value="TilS_C"/>
    <property type="match status" value="1"/>
</dbReference>
<organism evidence="10 11">
    <name type="scientific">Candidatus Onthomorpha intestinigallinarum</name>
    <dbReference type="NCBI Taxonomy" id="2840880"/>
    <lineage>
        <taxon>Bacteria</taxon>
        <taxon>Pseudomonadati</taxon>
        <taxon>Bacteroidota</taxon>
        <taxon>Bacteroidia</taxon>
        <taxon>Bacteroidales</taxon>
        <taxon>Candidatus Onthomorpha</taxon>
    </lineage>
</organism>
<keyword evidence="5 8" id="KW-0547">Nucleotide-binding</keyword>
<gene>
    <name evidence="8 10" type="primary">tilS</name>
    <name evidence="10" type="ORF">IAC47_01175</name>
</gene>
<evidence type="ECO:0000256" key="7">
    <source>
        <dbReference type="ARBA" id="ARBA00048539"/>
    </source>
</evidence>